<organism evidence="1 2">
    <name type="scientific">Actinoplanes octamycinicus</name>
    <dbReference type="NCBI Taxonomy" id="135948"/>
    <lineage>
        <taxon>Bacteria</taxon>
        <taxon>Bacillati</taxon>
        <taxon>Actinomycetota</taxon>
        <taxon>Actinomycetes</taxon>
        <taxon>Micromonosporales</taxon>
        <taxon>Micromonosporaceae</taxon>
        <taxon>Actinoplanes</taxon>
    </lineage>
</organism>
<dbReference type="Proteomes" id="UP000546162">
    <property type="component" value="Unassembled WGS sequence"/>
</dbReference>
<comment type="caution">
    <text evidence="1">The sequence shown here is derived from an EMBL/GenBank/DDBJ whole genome shotgun (WGS) entry which is preliminary data.</text>
</comment>
<name>A0A7W7H7E2_9ACTN</name>
<dbReference type="SUPFAM" id="SSF81606">
    <property type="entry name" value="PP2C-like"/>
    <property type="match status" value="1"/>
</dbReference>
<dbReference type="Gene3D" id="3.60.40.10">
    <property type="entry name" value="PPM-type phosphatase domain"/>
    <property type="match status" value="1"/>
</dbReference>
<gene>
    <name evidence="1" type="ORF">BJY16_008611</name>
</gene>
<reference evidence="1 2" key="1">
    <citation type="submission" date="2020-08" db="EMBL/GenBank/DDBJ databases">
        <title>Sequencing the genomes of 1000 actinobacteria strains.</title>
        <authorList>
            <person name="Klenk H.-P."/>
        </authorList>
    </citation>
    <scope>NUCLEOTIDE SEQUENCE [LARGE SCALE GENOMIC DNA]</scope>
    <source>
        <strain evidence="1 2">DSM 45809</strain>
    </source>
</reference>
<protein>
    <recommendedName>
        <fullName evidence="3">Serine/threonine protein phosphatase PrpC</fullName>
    </recommendedName>
</protein>
<dbReference type="EMBL" id="JACHNB010000001">
    <property type="protein sequence ID" value="MBB4745152.1"/>
    <property type="molecule type" value="Genomic_DNA"/>
</dbReference>
<keyword evidence="2" id="KW-1185">Reference proteome</keyword>
<evidence type="ECO:0008006" key="3">
    <source>
        <dbReference type="Google" id="ProtNLM"/>
    </source>
</evidence>
<evidence type="ECO:0000313" key="1">
    <source>
        <dbReference type="EMBL" id="MBB4745152.1"/>
    </source>
</evidence>
<dbReference type="AlphaFoldDB" id="A0A7W7H7E2"/>
<proteinExistence type="predicted"/>
<accession>A0A7W7H7E2</accession>
<dbReference type="RefSeq" id="WP_185045433.1">
    <property type="nucleotide sequence ID" value="NZ_BAABFG010000005.1"/>
</dbReference>
<evidence type="ECO:0000313" key="2">
    <source>
        <dbReference type="Proteomes" id="UP000546162"/>
    </source>
</evidence>
<sequence>MRLDRGEEPGGGGRQAVWAGRTGRADVQCLGVWTEKRPGLGEDAEPTLLLRQSGNAGVVGVYDGLGGAGARLLGHTVDGRPVSHAFAASRLAHLTVQEWFAGGHTGGQPLEDRLREVFDAARPPSARKLRGTITKQLPTTLALIDFWRPDPAEPLRALARWAGDSRCYLLTPDRGLQQISRDDSIVDDPLETLMADQPLTNQVAAGLPFRLRQQLVYPLPEPCVLLCATDGFFGYVPSPAMFEFELLDNLGRATSLAEWGRRLADWRCRTAGDDATLALVAIGFGSFRGLWSGFQHRYSHLEREHAQPLRELQHAPLDDGERQRRLEEFRLLSWKTYCGMYLERMAGRAL</sequence>
<dbReference type="InterPro" id="IPR036457">
    <property type="entry name" value="PPM-type-like_dom_sf"/>
</dbReference>